<evidence type="ECO:0000256" key="4">
    <source>
        <dbReference type="ARBA" id="ARBA00022723"/>
    </source>
</evidence>
<dbReference type="SUPFAM" id="SSF51735">
    <property type="entry name" value="NAD(P)-binding Rossmann-fold domains"/>
    <property type="match status" value="1"/>
</dbReference>
<keyword evidence="12" id="KW-1185">Reference proteome</keyword>
<evidence type="ECO:0000256" key="8">
    <source>
        <dbReference type="RuleBase" id="RU361277"/>
    </source>
</evidence>
<dbReference type="PANTHER" id="PTHR42940">
    <property type="entry name" value="ALCOHOL DEHYDROGENASE 1-RELATED"/>
    <property type="match status" value="1"/>
</dbReference>
<keyword evidence="4 8" id="KW-0479">Metal-binding</keyword>
<dbReference type="InterPro" id="IPR017743">
    <property type="entry name" value="ADH_phosphonate_catab-assoc"/>
</dbReference>
<dbReference type="Pfam" id="PF08240">
    <property type="entry name" value="ADH_N"/>
    <property type="match status" value="1"/>
</dbReference>
<comment type="similarity">
    <text evidence="2 8">Belongs to the zinc-containing alcohol dehydrogenase family.</text>
</comment>
<evidence type="ECO:0000256" key="2">
    <source>
        <dbReference type="ARBA" id="ARBA00008072"/>
    </source>
</evidence>
<evidence type="ECO:0000259" key="10">
    <source>
        <dbReference type="Pfam" id="PF08240"/>
    </source>
</evidence>
<evidence type="ECO:0000256" key="6">
    <source>
        <dbReference type="ARBA" id="ARBA00023002"/>
    </source>
</evidence>
<reference evidence="11 12" key="1">
    <citation type="submission" date="2018-04" db="EMBL/GenBank/DDBJ databases">
        <authorList>
            <person name="Li J."/>
        </authorList>
    </citation>
    <scope>NUCLEOTIDE SEQUENCE [LARGE SCALE GENOMIC DNA]</scope>
    <source>
        <strain evidence="12">30A</strain>
    </source>
</reference>
<dbReference type="PROSITE" id="PS00059">
    <property type="entry name" value="ADH_ZINC"/>
    <property type="match status" value="1"/>
</dbReference>
<keyword evidence="6" id="KW-0560">Oxidoreductase</keyword>
<dbReference type="KEGG" id="agm:DCE93_13380"/>
<dbReference type="Gene3D" id="3.40.50.720">
    <property type="entry name" value="NAD(P)-binding Rossmann-like Domain"/>
    <property type="match status" value="1"/>
</dbReference>
<dbReference type="SUPFAM" id="SSF50129">
    <property type="entry name" value="GroES-like"/>
    <property type="match status" value="1"/>
</dbReference>
<dbReference type="NCBIfam" id="TIGR03366">
    <property type="entry name" value="HpnZ_proposed"/>
    <property type="match status" value="1"/>
</dbReference>
<evidence type="ECO:0000256" key="1">
    <source>
        <dbReference type="ARBA" id="ARBA00001947"/>
    </source>
</evidence>
<organism evidence="11 12">
    <name type="scientific">Agromyces badenianii</name>
    <dbReference type="NCBI Taxonomy" id="2080742"/>
    <lineage>
        <taxon>Bacteria</taxon>
        <taxon>Bacillati</taxon>
        <taxon>Actinomycetota</taxon>
        <taxon>Actinomycetes</taxon>
        <taxon>Micrococcales</taxon>
        <taxon>Microbacteriaceae</taxon>
        <taxon>Agromyces</taxon>
    </lineage>
</organism>
<accession>A0A2S0X098</accession>
<gene>
    <name evidence="11" type="ORF">DCE93_13380</name>
</gene>
<dbReference type="AlphaFoldDB" id="A0A2S0X098"/>
<dbReference type="RefSeq" id="WP_108596799.1">
    <property type="nucleotide sequence ID" value="NZ_CP028913.1"/>
</dbReference>
<dbReference type="GO" id="GO:0008270">
    <property type="term" value="F:zinc ion binding"/>
    <property type="evidence" value="ECO:0007669"/>
    <property type="project" value="InterPro"/>
</dbReference>
<protein>
    <recommendedName>
        <fullName evidence="3">alcohol dehydrogenase</fullName>
        <ecNumber evidence="3">1.1.1.1</ecNumber>
    </recommendedName>
</protein>
<dbReference type="EMBL" id="CP028913">
    <property type="protein sequence ID" value="AWB97006.1"/>
    <property type="molecule type" value="Genomic_DNA"/>
</dbReference>
<keyword evidence="7" id="KW-0520">NAD</keyword>
<comment type="cofactor">
    <cofactor evidence="1 8">
        <name>Zn(2+)</name>
        <dbReference type="ChEBI" id="CHEBI:29105"/>
    </cofactor>
</comment>
<dbReference type="GO" id="GO:0005737">
    <property type="term" value="C:cytoplasm"/>
    <property type="evidence" value="ECO:0007669"/>
    <property type="project" value="TreeGrafter"/>
</dbReference>
<proteinExistence type="inferred from homology"/>
<sequence length="385" mass="39971">MHTVERVGELDVIVKPSPVAMVWNEPGRPHDALAAPGVRLAPGEALVEVELATICGSDVHTVRGDRAAAAPLVLGHEQVGRVVAIGEGAVRADGSLLELGDRVVWSVTVSCGECDRCRRGLTQKCRSLAKYGHERVHRGWELSGGFATHVQVRAGTAIVRVSETLPAAVAAPASCATATAMAALDAAAERVELAGALVLVTGAGQIGLSVAAMAIESGAEVIVADPDASRREFARRIGAVPVDPNAKGASPDRLEAVLTRFEARGFREVVVAVEASGAATAVRTVFDVVGVGGVAVIIGSGAPGAEVSVDPESIVRRLVSVTGVHNYSAPQLVRAVEFLERSWQPLRLDELVGATHPLTEIDLALDEAATGRYVRVGVAPGRRPV</sequence>
<evidence type="ECO:0000313" key="11">
    <source>
        <dbReference type="EMBL" id="AWB97006.1"/>
    </source>
</evidence>
<feature type="domain" description="Alcohol dehydrogenase-like N-terminal" evidence="10">
    <location>
        <begin position="42"/>
        <end position="156"/>
    </location>
</feature>
<dbReference type="InterPro" id="IPR002328">
    <property type="entry name" value="ADH_Zn_CS"/>
</dbReference>
<name>A0A2S0X098_9MICO</name>
<dbReference type="EC" id="1.1.1.1" evidence="3"/>
<feature type="domain" description="Alcohol dehydrogenase-like C-terminal" evidence="9">
    <location>
        <begin position="206"/>
        <end position="340"/>
    </location>
</feature>
<dbReference type="InterPro" id="IPR011032">
    <property type="entry name" value="GroES-like_sf"/>
</dbReference>
<dbReference type="OrthoDB" id="9797931at2"/>
<evidence type="ECO:0000256" key="3">
    <source>
        <dbReference type="ARBA" id="ARBA00013190"/>
    </source>
</evidence>
<keyword evidence="5 8" id="KW-0862">Zinc</keyword>
<dbReference type="Pfam" id="PF00107">
    <property type="entry name" value="ADH_zinc_N"/>
    <property type="match status" value="1"/>
</dbReference>
<dbReference type="InterPro" id="IPR013149">
    <property type="entry name" value="ADH-like_C"/>
</dbReference>
<dbReference type="PANTHER" id="PTHR42940:SF3">
    <property type="entry name" value="ALCOHOL DEHYDROGENASE 1-RELATED"/>
    <property type="match status" value="1"/>
</dbReference>
<evidence type="ECO:0000313" key="12">
    <source>
        <dbReference type="Proteomes" id="UP000244729"/>
    </source>
</evidence>
<dbReference type="Proteomes" id="UP000244729">
    <property type="component" value="Chromosome"/>
</dbReference>
<evidence type="ECO:0000259" key="9">
    <source>
        <dbReference type="Pfam" id="PF00107"/>
    </source>
</evidence>
<dbReference type="InterPro" id="IPR013154">
    <property type="entry name" value="ADH-like_N"/>
</dbReference>
<dbReference type="InterPro" id="IPR036291">
    <property type="entry name" value="NAD(P)-bd_dom_sf"/>
</dbReference>
<dbReference type="Gene3D" id="3.90.180.10">
    <property type="entry name" value="Medium-chain alcohol dehydrogenases, catalytic domain"/>
    <property type="match status" value="1"/>
</dbReference>
<dbReference type="GO" id="GO:0004022">
    <property type="term" value="F:alcohol dehydrogenase (NAD+) activity"/>
    <property type="evidence" value="ECO:0007669"/>
    <property type="project" value="UniProtKB-EC"/>
</dbReference>
<evidence type="ECO:0000256" key="5">
    <source>
        <dbReference type="ARBA" id="ARBA00022833"/>
    </source>
</evidence>
<evidence type="ECO:0000256" key="7">
    <source>
        <dbReference type="ARBA" id="ARBA00023027"/>
    </source>
</evidence>